<proteinExistence type="predicted"/>
<evidence type="ECO:0000313" key="1">
    <source>
        <dbReference type="EMBL" id="KAJ8645929.1"/>
    </source>
</evidence>
<gene>
    <name evidence="1" type="ORF">MRB53_007677</name>
</gene>
<dbReference type="EMBL" id="CM056810">
    <property type="protein sequence ID" value="KAJ8645929.1"/>
    <property type="molecule type" value="Genomic_DNA"/>
</dbReference>
<sequence>MEASLSFLTEGRIISLFGEDDLGWIKKFISTMKAVVKREGIALELIYVGKKHRDSIIKENLSESFVDDKTLKHLMMLLGADGSGQGWATLGYGSDDMAVLNENMAMESREIG</sequence>
<organism evidence="1 2">
    <name type="scientific">Persea americana</name>
    <name type="common">Avocado</name>
    <dbReference type="NCBI Taxonomy" id="3435"/>
    <lineage>
        <taxon>Eukaryota</taxon>
        <taxon>Viridiplantae</taxon>
        <taxon>Streptophyta</taxon>
        <taxon>Embryophyta</taxon>
        <taxon>Tracheophyta</taxon>
        <taxon>Spermatophyta</taxon>
        <taxon>Magnoliopsida</taxon>
        <taxon>Magnoliidae</taxon>
        <taxon>Laurales</taxon>
        <taxon>Lauraceae</taxon>
        <taxon>Persea</taxon>
    </lineage>
</organism>
<reference evidence="1 2" key="1">
    <citation type="journal article" date="2022" name="Hortic Res">
        <title>A haplotype resolved chromosomal level avocado genome allows analysis of novel avocado genes.</title>
        <authorList>
            <person name="Nath O."/>
            <person name="Fletcher S.J."/>
            <person name="Hayward A."/>
            <person name="Shaw L.M."/>
            <person name="Masouleh A.K."/>
            <person name="Furtado A."/>
            <person name="Henry R.J."/>
            <person name="Mitter N."/>
        </authorList>
    </citation>
    <scope>NUCLEOTIDE SEQUENCE [LARGE SCALE GENOMIC DNA]</scope>
    <source>
        <strain evidence="2">cv. Hass</strain>
    </source>
</reference>
<comment type="caution">
    <text evidence="1">The sequence shown here is derived from an EMBL/GenBank/DDBJ whole genome shotgun (WGS) entry which is preliminary data.</text>
</comment>
<accession>A0ACC2MKR6</accession>
<keyword evidence="2" id="KW-1185">Reference proteome</keyword>
<dbReference type="Proteomes" id="UP001234297">
    <property type="component" value="Chromosome 2"/>
</dbReference>
<evidence type="ECO:0000313" key="2">
    <source>
        <dbReference type="Proteomes" id="UP001234297"/>
    </source>
</evidence>
<protein>
    <submittedName>
        <fullName evidence="1">Uncharacterized protein</fullName>
    </submittedName>
</protein>
<name>A0ACC2MKR6_PERAE</name>